<reference evidence="4 5" key="1">
    <citation type="journal article" date="2019" name="Int. J. Syst. Evol. Microbiol.">
        <title>The Global Catalogue of Microorganisms (GCM) 10K type strain sequencing project: providing services to taxonomists for standard genome sequencing and annotation.</title>
        <authorList>
            <consortium name="The Broad Institute Genomics Platform"/>
            <consortium name="The Broad Institute Genome Sequencing Center for Infectious Disease"/>
            <person name="Wu L."/>
            <person name="Ma J."/>
        </authorList>
    </citation>
    <scope>NUCLEOTIDE SEQUENCE [LARGE SCALE GENOMIC DNA]</scope>
    <source>
        <strain evidence="4 5">JCM 15933</strain>
    </source>
</reference>
<dbReference type="EMBL" id="BAAAQD010000002">
    <property type="protein sequence ID" value="GAA1503426.1"/>
    <property type="molecule type" value="Genomic_DNA"/>
</dbReference>
<protein>
    <recommendedName>
        <fullName evidence="3">Helix-hairpin-helix DNA-binding motif class 1 domain-containing protein</fullName>
    </recommendedName>
</protein>
<name>A0ABN1ZSC2_9ACTN</name>
<sequence length="458" mass="47758">MTWFINQSLLFIIVAFLLGLLVGYLWWGRQVRRIRSEETTTTPAPPQPLVAAAPAEPVAEPAPVADPEPVAEPVTEPVAEPVALAKSEPVAEADPEPEPEPVAASAAEPLPAEPAAGDPVVEDPAPVAVEETEPAAEVEPVVEPEPAAESEPTPDPEPVTAAETPAVDNPVVVDDELVAEVESAFAAVPVLEDEPEAAETPKAEDDLARIEGIGPKIAAALKAAGITTYAELADAERSALEDALANANLRFAPSIGSWSRQARLLADGDEAGFKELTDYLIAGREPTPKKPVVAPDPVAAVEPVQEPQPEPEPEPVAGIAPEPEPEPVVAPEPEPVVEAEPEPVVAAVVVDDGPPDDLQRIEGIGPKMSAALLAAGIRTYVKLAESDVDTLRTAIEAADLRFAPSIVTWARQARLLADGKEEEFKELTDWLIAGREPTAKPPLGGTAETAAGSDAGSA</sequence>
<keyword evidence="2" id="KW-0472">Membrane</keyword>
<feature type="compositionally biased region" description="Low complexity" evidence="1">
    <location>
        <begin position="101"/>
        <end position="129"/>
    </location>
</feature>
<feature type="region of interest" description="Disordered" evidence="1">
    <location>
        <begin position="37"/>
        <end position="170"/>
    </location>
</feature>
<feature type="compositionally biased region" description="Acidic residues" evidence="1">
    <location>
        <begin position="130"/>
        <end position="154"/>
    </location>
</feature>
<evidence type="ECO:0000259" key="3">
    <source>
        <dbReference type="SMART" id="SM00278"/>
    </source>
</evidence>
<feature type="region of interest" description="Disordered" evidence="1">
    <location>
        <begin position="302"/>
        <end position="331"/>
    </location>
</feature>
<keyword evidence="2" id="KW-0812">Transmembrane</keyword>
<dbReference type="Pfam" id="PF14520">
    <property type="entry name" value="HHH_5"/>
    <property type="match status" value="2"/>
</dbReference>
<accession>A0ABN1ZSC2</accession>
<keyword evidence="2" id="KW-1133">Transmembrane helix</keyword>
<dbReference type="SMART" id="SM00278">
    <property type="entry name" value="HhH1"/>
    <property type="match status" value="2"/>
</dbReference>
<comment type="caution">
    <text evidence="4">The sequence shown here is derived from an EMBL/GenBank/DDBJ whole genome shotgun (WGS) entry which is preliminary data.</text>
</comment>
<evidence type="ECO:0000256" key="2">
    <source>
        <dbReference type="SAM" id="Phobius"/>
    </source>
</evidence>
<feature type="compositionally biased region" description="Low complexity" evidence="1">
    <location>
        <begin position="49"/>
        <end position="90"/>
    </location>
</feature>
<dbReference type="RefSeq" id="WP_344501080.1">
    <property type="nucleotide sequence ID" value="NZ_BAAAQD010000002.1"/>
</dbReference>
<feature type="domain" description="Helix-hairpin-helix DNA-binding motif class 1" evidence="3">
    <location>
        <begin position="205"/>
        <end position="224"/>
    </location>
</feature>
<feature type="transmembrane region" description="Helical" evidence="2">
    <location>
        <begin position="6"/>
        <end position="27"/>
    </location>
</feature>
<dbReference type="Proteomes" id="UP001501470">
    <property type="component" value="Unassembled WGS sequence"/>
</dbReference>
<organism evidence="4 5">
    <name type="scientific">Dactylosporangium maewongense</name>
    <dbReference type="NCBI Taxonomy" id="634393"/>
    <lineage>
        <taxon>Bacteria</taxon>
        <taxon>Bacillati</taxon>
        <taxon>Actinomycetota</taxon>
        <taxon>Actinomycetes</taxon>
        <taxon>Micromonosporales</taxon>
        <taxon>Micromonosporaceae</taxon>
        <taxon>Dactylosporangium</taxon>
    </lineage>
</organism>
<feature type="domain" description="Helix-hairpin-helix DNA-binding motif class 1" evidence="3">
    <location>
        <begin position="356"/>
        <end position="375"/>
    </location>
</feature>
<keyword evidence="5" id="KW-1185">Reference proteome</keyword>
<gene>
    <name evidence="4" type="ORF">GCM10009827_015560</name>
</gene>
<dbReference type="Gene3D" id="1.10.150.20">
    <property type="entry name" value="5' to 3' exonuclease, C-terminal subdomain"/>
    <property type="match status" value="2"/>
</dbReference>
<proteinExistence type="predicted"/>
<evidence type="ECO:0000313" key="5">
    <source>
        <dbReference type="Proteomes" id="UP001501470"/>
    </source>
</evidence>
<evidence type="ECO:0000256" key="1">
    <source>
        <dbReference type="SAM" id="MobiDB-lite"/>
    </source>
</evidence>
<feature type="compositionally biased region" description="Low complexity" evidence="1">
    <location>
        <begin position="315"/>
        <end position="325"/>
    </location>
</feature>
<feature type="region of interest" description="Disordered" evidence="1">
    <location>
        <begin position="435"/>
        <end position="458"/>
    </location>
</feature>
<dbReference type="InterPro" id="IPR003583">
    <property type="entry name" value="Hlx-hairpin-Hlx_DNA-bd_motif"/>
</dbReference>
<evidence type="ECO:0000313" key="4">
    <source>
        <dbReference type="EMBL" id="GAA1503426.1"/>
    </source>
</evidence>